<dbReference type="InterPro" id="IPR011008">
    <property type="entry name" value="Dimeric_a/b-barrel"/>
</dbReference>
<dbReference type="STRING" id="386301.SAMN05216282_101132"/>
<dbReference type="PROSITE" id="PS51725">
    <property type="entry name" value="ABM"/>
    <property type="match status" value="1"/>
</dbReference>
<dbReference type="PANTHER" id="PTHR33336:SF15">
    <property type="entry name" value="ABM DOMAIN-CONTAINING PROTEIN"/>
    <property type="match status" value="1"/>
</dbReference>
<dbReference type="Proteomes" id="UP000198701">
    <property type="component" value="Unassembled WGS sequence"/>
</dbReference>
<keyword evidence="2" id="KW-0503">Monooxygenase</keyword>
<name>A0A1G8X8R9_9MICO</name>
<protein>
    <submittedName>
        <fullName evidence="2">Quinol monooxygenase YgiN</fullName>
    </submittedName>
</protein>
<dbReference type="GO" id="GO:0004497">
    <property type="term" value="F:monooxygenase activity"/>
    <property type="evidence" value="ECO:0007669"/>
    <property type="project" value="UniProtKB-KW"/>
</dbReference>
<dbReference type="Pfam" id="PF03992">
    <property type="entry name" value="ABM"/>
    <property type="match status" value="1"/>
</dbReference>
<reference evidence="2 3" key="1">
    <citation type="submission" date="2016-10" db="EMBL/GenBank/DDBJ databases">
        <authorList>
            <person name="de Groot N.N."/>
        </authorList>
    </citation>
    <scope>NUCLEOTIDE SEQUENCE [LARGE SCALE GENOMIC DNA]</scope>
    <source>
        <strain evidence="2 3">CGMCC 1.5382</strain>
    </source>
</reference>
<dbReference type="InterPro" id="IPR050744">
    <property type="entry name" value="AI-2_Isomerase_LsrG"/>
</dbReference>
<keyword evidence="2" id="KW-0560">Oxidoreductase</keyword>
<evidence type="ECO:0000313" key="3">
    <source>
        <dbReference type="Proteomes" id="UP000198701"/>
    </source>
</evidence>
<accession>A0A1G8X8R9</accession>
<feature type="domain" description="ABM" evidence="1">
    <location>
        <begin position="29"/>
        <end position="116"/>
    </location>
</feature>
<dbReference type="PANTHER" id="PTHR33336">
    <property type="entry name" value="QUINOL MONOOXYGENASE YGIN-RELATED"/>
    <property type="match status" value="1"/>
</dbReference>
<dbReference type="Gene3D" id="3.30.70.100">
    <property type="match status" value="1"/>
</dbReference>
<sequence length="129" mass="13373">MVHSAERSLGRTNCAPVLANQSGQEIMSIVVTAVFTPKAGAFDQVVAALAPSIAEVHEEPGCLIYAIHEAPNGQVIMIESWESAELLDAHGAGDAVKRLNAALVGLLEGPVEVTRLAPIPAGNELQGAL</sequence>
<keyword evidence="3" id="KW-1185">Reference proteome</keyword>
<dbReference type="EMBL" id="FNFU01000001">
    <property type="protein sequence ID" value="SDJ87089.1"/>
    <property type="molecule type" value="Genomic_DNA"/>
</dbReference>
<gene>
    <name evidence="2" type="ORF">SAMN05216282_101132</name>
</gene>
<evidence type="ECO:0000259" key="1">
    <source>
        <dbReference type="PROSITE" id="PS51725"/>
    </source>
</evidence>
<dbReference type="InterPro" id="IPR007138">
    <property type="entry name" value="ABM_dom"/>
</dbReference>
<evidence type="ECO:0000313" key="2">
    <source>
        <dbReference type="EMBL" id="SDJ87089.1"/>
    </source>
</evidence>
<dbReference type="AlphaFoldDB" id="A0A1G8X8R9"/>
<organism evidence="2 3">
    <name type="scientific">Cryobacterium psychrotolerans</name>
    <dbReference type="NCBI Taxonomy" id="386301"/>
    <lineage>
        <taxon>Bacteria</taxon>
        <taxon>Bacillati</taxon>
        <taxon>Actinomycetota</taxon>
        <taxon>Actinomycetes</taxon>
        <taxon>Micrococcales</taxon>
        <taxon>Microbacteriaceae</taxon>
        <taxon>Cryobacterium</taxon>
    </lineage>
</organism>
<proteinExistence type="predicted"/>
<dbReference type="SUPFAM" id="SSF54909">
    <property type="entry name" value="Dimeric alpha+beta barrel"/>
    <property type="match status" value="1"/>
</dbReference>